<dbReference type="FunFam" id="3.40.640.10:FF:000012">
    <property type="entry name" value="alanine aminotransferase 2"/>
    <property type="match status" value="1"/>
</dbReference>
<dbReference type="FunFam" id="3.90.1150.10:FF:000010">
    <property type="entry name" value="Alanine aminotransferase 2"/>
    <property type="match status" value="1"/>
</dbReference>
<dbReference type="InterPro" id="IPR045088">
    <property type="entry name" value="ALAT1/2-like"/>
</dbReference>
<dbReference type="OrthoDB" id="1732682at2759"/>
<evidence type="ECO:0000256" key="5">
    <source>
        <dbReference type="ARBA" id="ARBA00022898"/>
    </source>
</evidence>
<evidence type="ECO:0000256" key="1">
    <source>
        <dbReference type="ARBA" id="ARBA00001933"/>
    </source>
</evidence>
<comment type="subunit">
    <text evidence="2">Homodimer.</text>
</comment>
<evidence type="ECO:0000256" key="2">
    <source>
        <dbReference type="ARBA" id="ARBA00011738"/>
    </source>
</evidence>
<dbReference type="GO" id="GO:0008483">
    <property type="term" value="F:transaminase activity"/>
    <property type="evidence" value="ECO:0007669"/>
    <property type="project" value="UniProtKB-KW"/>
</dbReference>
<dbReference type="GO" id="GO:0030170">
    <property type="term" value="F:pyridoxal phosphate binding"/>
    <property type="evidence" value="ECO:0007669"/>
    <property type="project" value="InterPro"/>
</dbReference>
<dbReference type="CDD" id="cd00609">
    <property type="entry name" value="AAT_like"/>
    <property type="match status" value="1"/>
</dbReference>
<dbReference type="PANTHER" id="PTHR11751">
    <property type="entry name" value="ALANINE AMINOTRANSFERASE"/>
    <property type="match status" value="1"/>
</dbReference>
<organism evidence="8 9">
    <name type="scientific">Entamoeba histolytica HM-3:IMSS</name>
    <dbReference type="NCBI Taxonomy" id="885315"/>
    <lineage>
        <taxon>Eukaryota</taxon>
        <taxon>Amoebozoa</taxon>
        <taxon>Evosea</taxon>
        <taxon>Archamoebae</taxon>
        <taxon>Mastigamoebida</taxon>
        <taxon>Entamoebidae</taxon>
        <taxon>Entamoeba</taxon>
    </lineage>
</organism>
<dbReference type="Gene3D" id="3.90.1150.10">
    <property type="entry name" value="Aspartate Aminotransferase, domain 1"/>
    <property type="match status" value="1"/>
</dbReference>
<evidence type="ECO:0000256" key="3">
    <source>
        <dbReference type="ARBA" id="ARBA00022576"/>
    </source>
</evidence>
<dbReference type="Gene3D" id="1.10.287.1970">
    <property type="match status" value="1"/>
</dbReference>
<evidence type="ECO:0000256" key="4">
    <source>
        <dbReference type="ARBA" id="ARBA00022679"/>
    </source>
</evidence>
<gene>
    <name evidence="8" type="ORF">KM1_099670</name>
</gene>
<dbReference type="Pfam" id="PF00155">
    <property type="entry name" value="Aminotran_1_2"/>
    <property type="match status" value="1"/>
</dbReference>
<dbReference type="GO" id="GO:0042853">
    <property type="term" value="P:L-alanine catabolic process"/>
    <property type="evidence" value="ECO:0007669"/>
    <property type="project" value="UniProtKB-UniPathway"/>
</dbReference>
<dbReference type="Proteomes" id="UP000030780">
    <property type="component" value="Unassembled WGS sequence"/>
</dbReference>
<dbReference type="FunFam" id="1.10.287.1970:FF:000002">
    <property type="entry name" value="Alanine aminotransferase putative"/>
    <property type="match status" value="1"/>
</dbReference>
<dbReference type="InterPro" id="IPR004839">
    <property type="entry name" value="Aminotransferase_I/II_large"/>
</dbReference>
<name>M7W591_ENTHI</name>
<dbReference type="InterPro" id="IPR015424">
    <property type="entry name" value="PyrdxlP-dep_Trfase"/>
</dbReference>
<comment type="cofactor">
    <cofactor evidence="1">
        <name>pyridoxal 5'-phosphate</name>
        <dbReference type="ChEBI" id="CHEBI:597326"/>
    </cofactor>
</comment>
<reference evidence="8 9" key="1">
    <citation type="submission" date="2013-01" db="EMBL/GenBank/DDBJ databases">
        <authorList>
            <person name="Inman J."/>
            <person name="Zafar N."/>
            <person name="Lorenzi H."/>
            <person name="Caler E."/>
        </authorList>
    </citation>
    <scope>NUCLEOTIDE SEQUENCE [LARGE SCALE GENOMIC DNA]</scope>
    <source>
        <strain evidence="8 9">HM-3:IMSS</strain>
    </source>
</reference>
<protein>
    <submittedName>
        <fullName evidence="8">Alanine aminotransferase</fullName>
    </submittedName>
</protein>
<dbReference type="SUPFAM" id="SSF53383">
    <property type="entry name" value="PLP-dependent transferases"/>
    <property type="match status" value="1"/>
</dbReference>
<accession>M7W591</accession>
<dbReference type="PANTHER" id="PTHR11751:SF29">
    <property type="entry name" value="ALANINE TRANSAMINASE"/>
    <property type="match status" value="1"/>
</dbReference>
<keyword evidence="5" id="KW-0663">Pyridoxal phosphate</keyword>
<evidence type="ECO:0000256" key="6">
    <source>
        <dbReference type="ARBA" id="ARBA00025785"/>
    </source>
</evidence>
<comment type="similarity">
    <text evidence="6">Belongs to the class-I pyridoxal-phosphate-dependent aminotransferase family. Alanine aminotransferase subfamily.</text>
</comment>
<dbReference type="Gene3D" id="3.40.640.10">
    <property type="entry name" value="Type I PLP-dependent aspartate aminotransferase-like (Major domain)"/>
    <property type="match status" value="1"/>
</dbReference>
<evidence type="ECO:0000259" key="7">
    <source>
        <dbReference type="Pfam" id="PF00155"/>
    </source>
</evidence>
<dbReference type="InterPro" id="IPR015422">
    <property type="entry name" value="PyrdxlP-dep_Trfase_small"/>
</dbReference>
<dbReference type="VEuPathDB" id="AmoebaDB:KM1_099670"/>
<evidence type="ECO:0000313" key="9">
    <source>
        <dbReference type="Proteomes" id="UP000030780"/>
    </source>
</evidence>
<dbReference type="InterPro" id="IPR015421">
    <property type="entry name" value="PyrdxlP-dep_Trfase_major"/>
</dbReference>
<dbReference type="AlphaFoldDB" id="M7W591"/>
<dbReference type="EMBL" id="KB638378">
    <property type="protein sequence ID" value="EMS12845.1"/>
    <property type="molecule type" value="Genomic_DNA"/>
</dbReference>
<dbReference type="UniPathway" id="UPA00528">
    <property type="reaction ID" value="UER00586"/>
</dbReference>
<proteinExistence type="inferred from homology"/>
<feature type="domain" description="Aminotransferase class I/classII large" evidence="7">
    <location>
        <begin position="101"/>
        <end position="473"/>
    </location>
</feature>
<evidence type="ECO:0000313" key="8">
    <source>
        <dbReference type="EMBL" id="EMS12845.1"/>
    </source>
</evidence>
<keyword evidence="4 8" id="KW-0808">Transferase</keyword>
<sequence length="485" mass="54706">MRSFASENISPDVVAFQFAVRGKIAIVSEEIDNAIKKAKAEGKPNPYPFEKVVKCNSGNPQLLNQKPLTFVREITSMVEYPPLTEHPELFHADADAVARAKEIIKATGCNGTTGAYSPSKGLAYVRQTIARFLEERDNVPMSPEDIYLTDGASIAIKIVMQLMLSHPLHGIMIPNPQYPLYGACIQQLGGKTCHYNLNEDNYWLPDINDIKEQYEKYQNEGIKIKALVVINPGNPCGEVLPVDTIKEIIRFCNEKKICLMADEVYQENIWTDVPFNSFRKILATMEPEIAHGLELISFHSISKGFYGECGKRGGMFACTNIPEFARLMMYKIISTTLCSNVVGQVVMSIICNLPKEGDPSYPLFKQERDEILGSLKRKAEYLCDIFNKCEGMSCNRAAGAMYLFPRITLPEKFIKECHERHEDPNETYCIEMLKKTGIAVVKGSGFGQKKGTYHFRIALLPPENEIEEVGKRIQVFHNSFIQQYK</sequence>
<keyword evidence="3 8" id="KW-0032">Aminotransferase</keyword>